<organism evidence="7 8">
    <name type="scientific">Vitis vinifera</name>
    <name type="common">Grape</name>
    <dbReference type="NCBI Taxonomy" id="29760"/>
    <lineage>
        <taxon>Eukaryota</taxon>
        <taxon>Viridiplantae</taxon>
        <taxon>Streptophyta</taxon>
        <taxon>Embryophyta</taxon>
        <taxon>Tracheophyta</taxon>
        <taxon>Spermatophyta</taxon>
        <taxon>Magnoliopsida</taxon>
        <taxon>eudicotyledons</taxon>
        <taxon>Gunneridae</taxon>
        <taxon>Pentapetalae</taxon>
        <taxon>rosids</taxon>
        <taxon>Vitales</taxon>
        <taxon>Vitaceae</taxon>
        <taxon>Viteae</taxon>
        <taxon>Vitis</taxon>
    </lineage>
</organism>
<dbReference type="PANTHER" id="PTHR34836">
    <property type="entry name" value="OS06G0188250 PROTEIN"/>
    <property type="match status" value="1"/>
</dbReference>
<dbReference type="SUPFAM" id="SSF53822">
    <property type="entry name" value="Periplasmic binding protein-like I"/>
    <property type="match status" value="1"/>
</dbReference>
<evidence type="ECO:0000256" key="2">
    <source>
        <dbReference type="ARBA" id="ARBA00022692"/>
    </source>
</evidence>
<dbReference type="Pfam" id="PF01094">
    <property type="entry name" value="ANF_receptor"/>
    <property type="match status" value="1"/>
</dbReference>
<dbReference type="OrthoDB" id="5984008at2759"/>
<evidence type="ECO:0000256" key="1">
    <source>
        <dbReference type="ARBA" id="ARBA00004370"/>
    </source>
</evidence>
<dbReference type="Proteomes" id="UP000288805">
    <property type="component" value="Unassembled WGS sequence"/>
</dbReference>
<dbReference type="InterPro" id="IPR015683">
    <property type="entry name" value="Ionotropic_Glu_rcpt"/>
</dbReference>
<evidence type="ECO:0000259" key="6">
    <source>
        <dbReference type="Pfam" id="PF01094"/>
    </source>
</evidence>
<keyword evidence="3 5" id="KW-1133">Transmembrane helix</keyword>
<feature type="domain" description="Receptor ligand binding region" evidence="6">
    <location>
        <begin position="58"/>
        <end position="137"/>
    </location>
</feature>
<dbReference type="AlphaFoldDB" id="A0A438IG97"/>
<dbReference type="PANTHER" id="PTHR34836:SF9">
    <property type="entry name" value="RECEPTOR LIGAND BINDING REGION DOMAIN-CONTAINING PROTEIN"/>
    <property type="match status" value="1"/>
</dbReference>
<feature type="transmembrane region" description="Helical" evidence="5">
    <location>
        <begin position="12"/>
        <end position="30"/>
    </location>
</feature>
<keyword evidence="2 5" id="KW-0812">Transmembrane</keyword>
<dbReference type="InterPro" id="IPR028082">
    <property type="entry name" value="Peripla_BP_I"/>
</dbReference>
<name>A0A438IG97_VITVI</name>
<dbReference type="EMBL" id="QGNW01000111">
    <property type="protein sequence ID" value="RVW95763.1"/>
    <property type="molecule type" value="Genomic_DNA"/>
</dbReference>
<dbReference type="InterPro" id="IPR001828">
    <property type="entry name" value="ANF_lig-bd_rcpt"/>
</dbReference>
<reference evidence="7 8" key="1">
    <citation type="journal article" date="2018" name="PLoS Genet.">
        <title>Population sequencing reveals clonal diversity and ancestral inbreeding in the grapevine cultivar Chardonnay.</title>
        <authorList>
            <person name="Roach M.J."/>
            <person name="Johnson D.L."/>
            <person name="Bohlmann J."/>
            <person name="van Vuuren H.J."/>
            <person name="Jones S.J."/>
            <person name="Pretorius I.S."/>
            <person name="Schmidt S.A."/>
            <person name="Borneman A.R."/>
        </authorList>
    </citation>
    <scope>NUCLEOTIDE SEQUENCE [LARGE SCALE GENOMIC DNA]</scope>
    <source>
        <strain evidence="8">cv. Chardonnay</strain>
        <tissue evidence="7">Leaf</tissue>
    </source>
</reference>
<proteinExistence type="predicted"/>
<sequence length="224" mass="24267">MPSPLNSPTPCFICFSLTSILLIVCHLGYITGTAVDDNSTIIGAIIDANSRKGKEEITAIKIAVDKFNNNSKNHKLSLISRNFTGELYGAALTAEELIKEKKVQVIVGMDTWQQAALADEIGNQAQVPVLSLAAAASVRPSRQLGRVIAIYEDDAYGGNAEMLTIFSEALQRVGSEIEYHLPLPPISSLSDPRGAVHQELLKLLSTRSRVLDRKAEAENSALYC</sequence>
<evidence type="ECO:0000256" key="5">
    <source>
        <dbReference type="SAM" id="Phobius"/>
    </source>
</evidence>
<accession>A0A438IG97</accession>
<dbReference type="Gene3D" id="3.40.50.2300">
    <property type="match status" value="2"/>
</dbReference>
<dbReference type="GO" id="GO:0016020">
    <property type="term" value="C:membrane"/>
    <property type="evidence" value="ECO:0007669"/>
    <property type="project" value="UniProtKB-SubCell"/>
</dbReference>
<gene>
    <name evidence="7" type="ORF">CK203_025685</name>
</gene>
<evidence type="ECO:0000256" key="3">
    <source>
        <dbReference type="ARBA" id="ARBA00022989"/>
    </source>
</evidence>
<comment type="caution">
    <text evidence="7">The sequence shown here is derived from an EMBL/GenBank/DDBJ whole genome shotgun (WGS) entry which is preliminary data.</text>
</comment>
<evidence type="ECO:0000256" key="4">
    <source>
        <dbReference type="ARBA" id="ARBA00023136"/>
    </source>
</evidence>
<keyword evidence="4 5" id="KW-0472">Membrane</keyword>
<comment type="subcellular location">
    <subcellularLocation>
        <location evidence="1">Membrane</location>
    </subcellularLocation>
</comment>
<evidence type="ECO:0000313" key="8">
    <source>
        <dbReference type="Proteomes" id="UP000288805"/>
    </source>
</evidence>
<evidence type="ECO:0000313" key="7">
    <source>
        <dbReference type="EMBL" id="RVW95763.1"/>
    </source>
</evidence>
<protein>
    <recommendedName>
        <fullName evidence="6">Receptor ligand binding region domain-containing protein</fullName>
    </recommendedName>
</protein>